<evidence type="ECO:0000313" key="6">
    <source>
        <dbReference type="RefSeq" id="XP_035827319.1"/>
    </source>
</evidence>
<feature type="coiled-coil region" evidence="2">
    <location>
        <begin position="84"/>
        <end position="199"/>
    </location>
</feature>
<name>A0ABM1VY26_APLCA</name>
<dbReference type="Proteomes" id="UP000694888">
    <property type="component" value="Unplaced"/>
</dbReference>
<gene>
    <name evidence="6" type="primary">LOC101860037</name>
</gene>
<feature type="coiled-coil region" evidence="2">
    <location>
        <begin position="465"/>
        <end position="500"/>
    </location>
</feature>
<evidence type="ECO:0000259" key="4">
    <source>
        <dbReference type="Pfam" id="PF13868"/>
    </source>
</evidence>
<dbReference type="InterPro" id="IPR043597">
    <property type="entry name" value="TPH_dom"/>
</dbReference>
<sequence>MFLYDFFCVELLNFKIISVATSESHGGILLIWNSVDSGGPKNVGRGTMMLPDGTDLRQVTVLSKADWERIEQELNRKQIQDEMVRKIREDREEQKRKSKEIIKNWGNTIAGQRQRKLEARRVREEKEEEERKQIDLEEAKYQAQQRKEAIEKAKTQQYYQTDRVKNFHSALTLTEVLKEREAQVELKQLKEQAMKDQDKEYMKIDLEMYERSIQADQAKARARMEAANRTADFQMTQIHEHLKSGEKLRVEDDKEGDELKKLAVQFQIEKERLENIRREERKSLMKENVQQIQDVEKMKILQERQDEEEDEECRVFAAAKRKMMKLRAQKEQDIHNTKQAQLERIREKLAAQMKQKISDEEDRIRKAVEESEKKRMDEERAKEEKLLKEIKEQAEHRNKQLKEKEAQKKKSKMEELEMLEMRRAADELFRQNEIDKMMRRKSQNDDLRNFLIDQYNERVDKEEDSKKAQLALDKANVELIEKEEAQFQEYARKVIDHSKQGGRNVYPLEKAAREGAGGGLGPTFPGKGGIRPSYMVSDKSGVQMPHYQRDSTNETKQQIHGKNPSKNRLGFVW</sequence>
<feature type="region of interest" description="Disordered" evidence="3">
    <location>
        <begin position="516"/>
        <end position="573"/>
    </location>
</feature>
<dbReference type="RefSeq" id="XP_035827319.1">
    <property type="nucleotide sequence ID" value="XM_035971426.1"/>
</dbReference>
<evidence type="ECO:0000256" key="1">
    <source>
        <dbReference type="ARBA" id="ARBA00023054"/>
    </source>
</evidence>
<evidence type="ECO:0000256" key="3">
    <source>
        <dbReference type="SAM" id="MobiDB-lite"/>
    </source>
</evidence>
<feature type="coiled-coil region" evidence="2">
    <location>
        <begin position="335"/>
        <end position="422"/>
    </location>
</feature>
<feature type="compositionally biased region" description="Gly residues" evidence="3">
    <location>
        <begin position="516"/>
        <end position="529"/>
    </location>
</feature>
<feature type="domain" description="Trichohyalin-plectin-homology" evidence="4">
    <location>
        <begin position="159"/>
        <end position="499"/>
    </location>
</feature>
<protein>
    <submittedName>
        <fullName evidence="6">Coiled-coil domain-containing protein 173 isoform X1</fullName>
    </submittedName>
</protein>
<dbReference type="PANTHER" id="PTHR28663">
    <property type="entry name" value="COILED-COIL DOMAIN-CONTAINING PROTEIN 173"/>
    <property type="match status" value="1"/>
</dbReference>
<dbReference type="GeneID" id="101860037"/>
<accession>A0ABM1VY26</accession>
<keyword evidence="5" id="KW-1185">Reference proteome</keyword>
<proteinExistence type="predicted"/>
<evidence type="ECO:0000313" key="5">
    <source>
        <dbReference type="Proteomes" id="UP000694888"/>
    </source>
</evidence>
<dbReference type="Pfam" id="PF13868">
    <property type="entry name" value="TPH"/>
    <property type="match status" value="1"/>
</dbReference>
<reference evidence="6" key="1">
    <citation type="submission" date="2025-08" db="UniProtKB">
        <authorList>
            <consortium name="RefSeq"/>
        </authorList>
    </citation>
    <scope>IDENTIFICATION</scope>
</reference>
<evidence type="ECO:0000256" key="2">
    <source>
        <dbReference type="SAM" id="Coils"/>
    </source>
</evidence>
<feature type="compositionally biased region" description="Polar residues" evidence="3">
    <location>
        <begin position="554"/>
        <end position="566"/>
    </location>
</feature>
<dbReference type="PANTHER" id="PTHR28663:SF1">
    <property type="entry name" value="CILIA- AND FLAGELLA- ASSOCIATED PROTEIN 210"/>
    <property type="match status" value="1"/>
</dbReference>
<keyword evidence="1 2" id="KW-0175">Coiled coil</keyword>
<organism evidence="5 6">
    <name type="scientific">Aplysia californica</name>
    <name type="common">California sea hare</name>
    <dbReference type="NCBI Taxonomy" id="6500"/>
    <lineage>
        <taxon>Eukaryota</taxon>
        <taxon>Metazoa</taxon>
        <taxon>Spiralia</taxon>
        <taxon>Lophotrochozoa</taxon>
        <taxon>Mollusca</taxon>
        <taxon>Gastropoda</taxon>
        <taxon>Heterobranchia</taxon>
        <taxon>Euthyneura</taxon>
        <taxon>Tectipleura</taxon>
        <taxon>Aplysiida</taxon>
        <taxon>Aplysioidea</taxon>
        <taxon>Aplysiidae</taxon>
        <taxon>Aplysia</taxon>
    </lineage>
</organism>
<dbReference type="InterPro" id="IPR039986">
    <property type="entry name" value="CFAP210"/>
</dbReference>